<sequence>MIYFGCTALLLILKLIKTNGYNYAKKGIDILSLISDEEIEKIRNANQKRLVKLPDGTLVPALGQGTWYLGENSQTRKREIETLRMGIRLGMTLIDTAEMYGDGGSEVLVGEAIKDIRDKLFIVSKVYPHNAGFSNIVTACENSLRRLNTDHLDLYLLHWRGSVPFEETIKGMEKLKKQGKILRWGVSNLDTEDMKEFLSCKDGENCMVNQVLYHLGSRGIEFDLLPWQRKYNMPIMAYCPIAKGGKLRRQLLDNPILINMAKKYNAKPLQILLAWSIRTKDVIAIPKASCEEHVIENAKAGSIVLSKEDLIELDRIFPKPTRKLTLDVL</sequence>
<dbReference type="PATRIC" id="fig|1538.10.peg.2417"/>
<dbReference type="CDD" id="cd19138">
    <property type="entry name" value="AKR_YeaE"/>
    <property type="match status" value="1"/>
</dbReference>
<dbReference type="EMBL" id="LITT01000020">
    <property type="protein sequence ID" value="OAA87613.1"/>
    <property type="molecule type" value="Genomic_DNA"/>
</dbReference>
<dbReference type="InterPro" id="IPR023210">
    <property type="entry name" value="NADP_OxRdtase_dom"/>
</dbReference>
<name>A0A168PDF8_9CLOT</name>
<organism evidence="5 6">
    <name type="scientific">Clostridium ljungdahlii</name>
    <dbReference type="NCBI Taxonomy" id="1538"/>
    <lineage>
        <taxon>Bacteria</taxon>
        <taxon>Bacillati</taxon>
        <taxon>Bacillota</taxon>
        <taxon>Clostridia</taxon>
        <taxon>Eubacteriales</taxon>
        <taxon>Clostridiaceae</taxon>
        <taxon>Clostridium</taxon>
    </lineage>
</organism>
<evidence type="ECO:0000313" key="5">
    <source>
        <dbReference type="EMBL" id="OAA87613.1"/>
    </source>
</evidence>
<reference evidence="5 6" key="1">
    <citation type="journal article" date="2015" name="Biotechnol. Bioeng.">
        <title>Genome sequence and phenotypic characterization of Caulobacter segnis.</title>
        <authorList>
            <person name="Patel S."/>
            <person name="Fletcher B."/>
            <person name="Scott D.C."/>
            <person name="Ely B."/>
        </authorList>
    </citation>
    <scope>NUCLEOTIDE SEQUENCE [LARGE SCALE GENOMIC DNA]</scope>
    <source>
        <strain evidence="5 6">ERI-2</strain>
    </source>
</reference>
<gene>
    <name evidence="5" type="primary">yvgN_2</name>
    <name evidence="5" type="ORF">WY13_01969</name>
</gene>
<keyword evidence="5" id="KW-0560">Oxidoreductase</keyword>
<dbReference type="GO" id="GO:0016491">
    <property type="term" value="F:oxidoreductase activity"/>
    <property type="evidence" value="ECO:0007669"/>
    <property type="project" value="UniProtKB-KW"/>
</dbReference>
<dbReference type="Proteomes" id="UP000077407">
    <property type="component" value="Unassembled WGS sequence"/>
</dbReference>
<accession>A0A168PDF8</accession>
<comment type="caution">
    <text evidence="5">The sequence shown here is derived from an EMBL/GenBank/DDBJ whole genome shotgun (WGS) entry which is preliminary data.</text>
</comment>
<evidence type="ECO:0000256" key="1">
    <source>
        <dbReference type="PIRSR" id="PIRSR000097-1"/>
    </source>
</evidence>
<dbReference type="PIRSF" id="PIRSF000097">
    <property type="entry name" value="AKR"/>
    <property type="match status" value="1"/>
</dbReference>
<dbReference type="PANTHER" id="PTHR43638:SF3">
    <property type="entry name" value="ALDEHYDE REDUCTASE"/>
    <property type="match status" value="1"/>
</dbReference>
<evidence type="ECO:0000313" key="6">
    <source>
        <dbReference type="Proteomes" id="UP000077407"/>
    </source>
</evidence>
<evidence type="ECO:0000256" key="3">
    <source>
        <dbReference type="PIRSR" id="PIRSR000097-3"/>
    </source>
</evidence>
<dbReference type="InterPro" id="IPR036812">
    <property type="entry name" value="NAD(P)_OxRdtase_dom_sf"/>
</dbReference>
<dbReference type="AlphaFoldDB" id="A0A168PDF8"/>
<evidence type="ECO:0000259" key="4">
    <source>
        <dbReference type="Pfam" id="PF00248"/>
    </source>
</evidence>
<dbReference type="EC" id="1.1.1.-" evidence="5"/>
<dbReference type="Pfam" id="PF00248">
    <property type="entry name" value="Aldo_ket_red"/>
    <property type="match status" value="1"/>
</dbReference>
<feature type="domain" description="NADP-dependent oxidoreductase" evidence="4">
    <location>
        <begin position="62"/>
        <end position="316"/>
    </location>
</feature>
<feature type="site" description="Lowers pKa of active site Tyr" evidence="3">
    <location>
        <position position="125"/>
    </location>
</feature>
<evidence type="ECO:0000256" key="2">
    <source>
        <dbReference type="PIRSR" id="PIRSR000097-2"/>
    </source>
</evidence>
<dbReference type="PRINTS" id="PR00069">
    <property type="entry name" value="ALDKETRDTASE"/>
</dbReference>
<proteinExistence type="predicted"/>
<dbReference type="SUPFAM" id="SSF51430">
    <property type="entry name" value="NAD(P)-linked oxidoreductase"/>
    <property type="match status" value="1"/>
</dbReference>
<dbReference type="Gene3D" id="3.20.20.100">
    <property type="entry name" value="NADP-dependent oxidoreductase domain"/>
    <property type="match status" value="1"/>
</dbReference>
<feature type="binding site" evidence="2">
    <location>
        <position position="158"/>
    </location>
    <ligand>
        <name>substrate</name>
    </ligand>
</feature>
<dbReference type="PANTHER" id="PTHR43638">
    <property type="entry name" value="OXIDOREDUCTASE, ALDO/KETO REDUCTASE FAMILY PROTEIN"/>
    <property type="match status" value="1"/>
</dbReference>
<dbReference type="InterPro" id="IPR020471">
    <property type="entry name" value="AKR"/>
</dbReference>
<feature type="active site" description="Proton donor" evidence="1">
    <location>
        <position position="100"/>
    </location>
</feature>
<protein>
    <submittedName>
        <fullName evidence="5">Glyoxal reductase</fullName>
        <ecNumber evidence="5">1.1.1.-</ecNumber>
    </submittedName>
</protein>